<organism evidence="2 3">
    <name type="scientific">Toxocara canis</name>
    <name type="common">Canine roundworm</name>
    <dbReference type="NCBI Taxonomy" id="6265"/>
    <lineage>
        <taxon>Eukaryota</taxon>
        <taxon>Metazoa</taxon>
        <taxon>Ecdysozoa</taxon>
        <taxon>Nematoda</taxon>
        <taxon>Chromadorea</taxon>
        <taxon>Rhabditida</taxon>
        <taxon>Spirurina</taxon>
        <taxon>Ascaridomorpha</taxon>
        <taxon>Ascaridoidea</taxon>
        <taxon>Toxocaridae</taxon>
        <taxon>Toxocara</taxon>
    </lineage>
</organism>
<gene>
    <name evidence="2" type="primary">FLNC</name>
    <name evidence="2" type="ORF">Tcan_01850</name>
</gene>
<dbReference type="PROSITE" id="PS50194">
    <property type="entry name" value="FILAMIN_REPEAT"/>
    <property type="match status" value="1"/>
</dbReference>
<dbReference type="InterPro" id="IPR014756">
    <property type="entry name" value="Ig_E-set"/>
</dbReference>
<accession>A0A0B2VHS6</accession>
<sequence>MPSIRHCRKFIGVWLIPREVGDYEITVVENGSVMPGSPFLVSMSAKDVGDASKVIVSKIDKSDALCLRDNGFVVDTRKAGRS</sequence>
<feature type="repeat" description="Filamin" evidence="1">
    <location>
        <begin position="13"/>
        <end position="43"/>
    </location>
</feature>
<dbReference type="EMBL" id="JPKZ01001721">
    <property type="protein sequence ID" value="KHN80550.1"/>
    <property type="molecule type" value="Genomic_DNA"/>
</dbReference>
<dbReference type="InterPro" id="IPR017868">
    <property type="entry name" value="Filamin/ABP280_repeat-like"/>
</dbReference>
<proteinExistence type="predicted"/>
<keyword evidence="3" id="KW-1185">Reference proteome</keyword>
<name>A0A0B2VHS6_TOXCA</name>
<dbReference type="Proteomes" id="UP000031036">
    <property type="component" value="Unassembled WGS sequence"/>
</dbReference>
<evidence type="ECO:0000313" key="2">
    <source>
        <dbReference type="EMBL" id="KHN80550.1"/>
    </source>
</evidence>
<dbReference type="STRING" id="6265.A0A0B2VHS6"/>
<evidence type="ECO:0000256" key="1">
    <source>
        <dbReference type="PROSITE-ProRule" id="PRU00087"/>
    </source>
</evidence>
<evidence type="ECO:0000313" key="3">
    <source>
        <dbReference type="Proteomes" id="UP000031036"/>
    </source>
</evidence>
<comment type="caution">
    <text evidence="2">The sequence shown here is derived from an EMBL/GenBank/DDBJ whole genome shotgun (WGS) entry which is preliminary data.</text>
</comment>
<reference evidence="2 3" key="1">
    <citation type="submission" date="2014-11" db="EMBL/GenBank/DDBJ databases">
        <title>Genetic blueprint of the zoonotic pathogen Toxocara canis.</title>
        <authorList>
            <person name="Zhu X.-Q."/>
            <person name="Korhonen P.K."/>
            <person name="Cai H."/>
            <person name="Young N.D."/>
            <person name="Nejsum P."/>
            <person name="von Samson-Himmelstjerna G."/>
            <person name="Boag P.R."/>
            <person name="Tan P."/>
            <person name="Li Q."/>
            <person name="Min J."/>
            <person name="Yang Y."/>
            <person name="Wang X."/>
            <person name="Fang X."/>
            <person name="Hall R.S."/>
            <person name="Hofmann A."/>
            <person name="Sternberg P.W."/>
            <person name="Jex A.R."/>
            <person name="Gasser R.B."/>
        </authorList>
    </citation>
    <scope>NUCLEOTIDE SEQUENCE [LARGE SCALE GENOMIC DNA]</scope>
    <source>
        <strain evidence="2">PN_DK_2014</strain>
    </source>
</reference>
<protein>
    <submittedName>
        <fullName evidence="2">Filamin-C</fullName>
    </submittedName>
</protein>
<dbReference type="AlphaFoldDB" id="A0A0B2VHS6"/>
<dbReference type="SUPFAM" id="SSF81296">
    <property type="entry name" value="E set domains"/>
    <property type="match status" value="1"/>
</dbReference>